<dbReference type="GO" id="GO:0008408">
    <property type="term" value="F:3'-5' exonuclease activity"/>
    <property type="evidence" value="ECO:0007669"/>
    <property type="project" value="InterPro"/>
</dbReference>
<dbReference type="PANTHER" id="PTHR13620">
    <property type="entry name" value="3-5 EXONUCLEASE"/>
    <property type="match status" value="1"/>
</dbReference>
<dbReference type="OrthoDB" id="1920326at2759"/>
<sequence>MEWKLVKFGATCLIAVAAGVSYYIFWLKKNEEDERKPSSSTLTRSPFKIWTPYSAQEILPKQDSIFIINNSRDWDNIVEKFLSDVREYPVLGLDCEWCQKSSFGVALLQIATHSGLCLLIRLYKMQADIPRGLVELLADKKILKVGVAITSDADKLFNSFDLCTLGCVELCNLADRSRIRMDEGRSLAALAEQTVGLRIDKGVVRSGNWEADVLSEAQVMYAATDALIAVRIFTRLVEVKLAMNRENKWQSRCSMTKGEYWTIVQSMCQGIVDRKELKRKSACAWSKEASPQKGKKNHKELKPRRSGEDVFLTKSKPQYENCEMLAPDGQLLCTCSTKKAEWYVEKGLAERVGDEPLTIRLIFEPSGRPVTEDNYYTQKKDNICVVCGKSESLVRKNIVPHQYRKYFPAVMKDHRCHDLLLMCTSCHLTCDVHDTRLKKEFALRCNAPMDNDAEGSAKFRNDDVLIKLRSAARALLLNGEKIPAERRKELEQMVTSFYGLESISTEALKMAIEINPRLFNEGYIPHGKKVVDHMMENEGLVAFERTWRQNFLRVMQPKFMPSLWSVDHSHQELSDLGGNLLLSE</sequence>
<dbReference type="InterPro" id="IPR002562">
    <property type="entry name" value="3'-5'_exonuclease_dom"/>
</dbReference>
<dbReference type="STRING" id="283909.R7TL48"/>
<evidence type="ECO:0000256" key="3">
    <source>
        <dbReference type="ARBA" id="ARBA00022839"/>
    </source>
</evidence>
<evidence type="ECO:0000259" key="6">
    <source>
        <dbReference type="SMART" id="SM00474"/>
    </source>
</evidence>
<dbReference type="GO" id="GO:0006139">
    <property type="term" value="P:nucleobase-containing compound metabolic process"/>
    <property type="evidence" value="ECO:0007669"/>
    <property type="project" value="InterPro"/>
</dbReference>
<proteinExistence type="predicted"/>
<keyword evidence="5" id="KW-1133">Transmembrane helix</keyword>
<gene>
    <name evidence="7" type="ORF">CAPTEDRAFT_228908</name>
</gene>
<evidence type="ECO:0000256" key="4">
    <source>
        <dbReference type="SAM" id="MobiDB-lite"/>
    </source>
</evidence>
<dbReference type="InterPro" id="IPR036397">
    <property type="entry name" value="RNaseH_sf"/>
</dbReference>
<dbReference type="GO" id="GO:0005737">
    <property type="term" value="C:cytoplasm"/>
    <property type="evidence" value="ECO:0007669"/>
    <property type="project" value="TreeGrafter"/>
</dbReference>
<reference evidence="9" key="1">
    <citation type="submission" date="2012-12" db="EMBL/GenBank/DDBJ databases">
        <authorList>
            <person name="Hellsten U."/>
            <person name="Grimwood J."/>
            <person name="Chapman J.A."/>
            <person name="Shapiro H."/>
            <person name="Aerts A."/>
            <person name="Otillar R.P."/>
            <person name="Terry A.Y."/>
            <person name="Boore J.L."/>
            <person name="Simakov O."/>
            <person name="Marletaz F."/>
            <person name="Cho S.-J."/>
            <person name="Edsinger-Gonzales E."/>
            <person name="Havlak P."/>
            <person name="Kuo D.-H."/>
            <person name="Larsson T."/>
            <person name="Lv J."/>
            <person name="Arendt D."/>
            <person name="Savage R."/>
            <person name="Osoegawa K."/>
            <person name="de Jong P."/>
            <person name="Lindberg D.R."/>
            <person name="Seaver E.C."/>
            <person name="Weisblat D.A."/>
            <person name="Putnam N.H."/>
            <person name="Grigoriev I.V."/>
            <person name="Rokhsar D.S."/>
        </authorList>
    </citation>
    <scope>NUCLEOTIDE SEQUENCE</scope>
    <source>
        <strain evidence="9">I ESC-2004</strain>
    </source>
</reference>
<dbReference type="Pfam" id="PF01612">
    <property type="entry name" value="DNA_pol_A_exo1"/>
    <property type="match status" value="1"/>
</dbReference>
<feature type="domain" description="3'-5' exonuclease" evidence="6">
    <location>
        <begin position="65"/>
        <end position="241"/>
    </location>
</feature>
<reference evidence="8" key="3">
    <citation type="submission" date="2015-06" db="UniProtKB">
        <authorList>
            <consortium name="EnsemblMetazoa"/>
        </authorList>
    </citation>
    <scope>IDENTIFICATION</scope>
</reference>
<keyword evidence="3" id="KW-0269">Exonuclease</keyword>
<evidence type="ECO:0000256" key="5">
    <source>
        <dbReference type="SAM" id="Phobius"/>
    </source>
</evidence>
<keyword evidence="1" id="KW-0540">Nuclease</keyword>
<organism evidence="7">
    <name type="scientific">Capitella teleta</name>
    <name type="common">Polychaete worm</name>
    <dbReference type="NCBI Taxonomy" id="283909"/>
    <lineage>
        <taxon>Eukaryota</taxon>
        <taxon>Metazoa</taxon>
        <taxon>Spiralia</taxon>
        <taxon>Lophotrochozoa</taxon>
        <taxon>Annelida</taxon>
        <taxon>Polychaeta</taxon>
        <taxon>Sedentaria</taxon>
        <taxon>Scolecida</taxon>
        <taxon>Capitellidae</taxon>
        <taxon>Capitella</taxon>
    </lineage>
</organism>
<dbReference type="EnsemblMetazoa" id="CapteT228908">
    <property type="protein sequence ID" value="CapteP228908"/>
    <property type="gene ID" value="CapteG228908"/>
</dbReference>
<feature type="compositionally biased region" description="Basic residues" evidence="4">
    <location>
        <begin position="293"/>
        <end position="302"/>
    </location>
</feature>
<dbReference type="EMBL" id="KB309375">
    <property type="protein sequence ID" value="ELT94573.1"/>
    <property type="molecule type" value="Genomic_DNA"/>
</dbReference>
<dbReference type="HOGENOM" id="CLU_019718_0_0_1"/>
<accession>R7TL48</accession>
<keyword evidence="5" id="KW-0472">Membrane</keyword>
<evidence type="ECO:0000313" key="8">
    <source>
        <dbReference type="EnsemblMetazoa" id="CapteP228908"/>
    </source>
</evidence>
<feature type="region of interest" description="Disordered" evidence="4">
    <location>
        <begin position="286"/>
        <end position="307"/>
    </location>
</feature>
<dbReference type="InterPro" id="IPR012337">
    <property type="entry name" value="RNaseH-like_sf"/>
</dbReference>
<dbReference type="Proteomes" id="UP000014760">
    <property type="component" value="Unassembled WGS sequence"/>
</dbReference>
<name>R7TL48_CAPTE</name>
<evidence type="ECO:0000256" key="2">
    <source>
        <dbReference type="ARBA" id="ARBA00022801"/>
    </source>
</evidence>
<evidence type="ECO:0000256" key="1">
    <source>
        <dbReference type="ARBA" id="ARBA00022722"/>
    </source>
</evidence>
<dbReference type="AlphaFoldDB" id="R7TL48"/>
<dbReference type="PANTHER" id="PTHR13620:SF104">
    <property type="entry name" value="EXONUCLEASE 3'-5' DOMAIN-CONTAINING PROTEIN 2"/>
    <property type="match status" value="1"/>
</dbReference>
<dbReference type="InterPro" id="IPR051132">
    <property type="entry name" value="3-5_Exonuclease_domain"/>
</dbReference>
<dbReference type="SMART" id="SM00474">
    <property type="entry name" value="35EXOc"/>
    <property type="match status" value="1"/>
</dbReference>
<keyword evidence="2" id="KW-0378">Hydrolase</keyword>
<dbReference type="OMA" id="RYYQTPK"/>
<dbReference type="GO" id="GO:0005634">
    <property type="term" value="C:nucleus"/>
    <property type="evidence" value="ECO:0007669"/>
    <property type="project" value="TreeGrafter"/>
</dbReference>
<dbReference type="CDD" id="cd06141">
    <property type="entry name" value="WRN_exo"/>
    <property type="match status" value="1"/>
</dbReference>
<keyword evidence="5" id="KW-0812">Transmembrane</keyword>
<dbReference type="GO" id="GO:0003676">
    <property type="term" value="F:nucleic acid binding"/>
    <property type="evidence" value="ECO:0007669"/>
    <property type="project" value="InterPro"/>
</dbReference>
<keyword evidence="9" id="KW-1185">Reference proteome</keyword>
<dbReference type="SUPFAM" id="SSF53098">
    <property type="entry name" value="Ribonuclease H-like"/>
    <property type="match status" value="1"/>
</dbReference>
<dbReference type="FunCoup" id="R7TL48">
    <property type="interactions" value="860"/>
</dbReference>
<evidence type="ECO:0000313" key="7">
    <source>
        <dbReference type="EMBL" id="ELT94573.1"/>
    </source>
</evidence>
<protein>
    <recommendedName>
        <fullName evidence="6">3'-5' exonuclease domain-containing protein</fullName>
    </recommendedName>
</protein>
<dbReference type="Gene3D" id="3.30.420.10">
    <property type="entry name" value="Ribonuclease H-like superfamily/Ribonuclease H"/>
    <property type="match status" value="1"/>
</dbReference>
<evidence type="ECO:0000313" key="9">
    <source>
        <dbReference type="Proteomes" id="UP000014760"/>
    </source>
</evidence>
<reference evidence="7 9" key="2">
    <citation type="journal article" date="2013" name="Nature">
        <title>Insights into bilaterian evolution from three spiralian genomes.</title>
        <authorList>
            <person name="Simakov O."/>
            <person name="Marletaz F."/>
            <person name="Cho S.J."/>
            <person name="Edsinger-Gonzales E."/>
            <person name="Havlak P."/>
            <person name="Hellsten U."/>
            <person name="Kuo D.H."/>
            <person name="Larsson T."/>
            <person name="Lv J."/>
            <person name="Arendt D."/>
            <person name="Savage R."/>
            <person name="Osoegawa K."/>
            <person name="de Jong P."/>
            <person name="Grimwood J."/>
            <person name="Chapman J.A."/>
            <person name="Shapiro H."/>
            <person name="Aerts A."/>
            <person name="Otillar R.P."/>
            <person name="Terry A.Y."/>
            <person name="Boore J.L."/>
            <person name="Grigoriev I.V."/>
            <person name="Lindberg D.R."/>
            <person name="Seaver E.C."/>
            <person name="Weisblat D.A."/>
            <person name="Putnam N.H."/>
            <person name="Rokhsar D.S."/>
        </authorList>
    </citation>
    <scope>NUCLEOTIDE SEQUENCE</scope>
    <source>
        <strain evidence="7 9">I ESC-2004</strain>
    </source>
</reference>
<feature type="transmembrane region" description="Helical" evidence="5">
    <location>
        <begin position="6"/>
        <end position="26"/>
    </location>
</feature>
<dbReference type="EMBL" id="AMQN01012210">
    <property type="status" value="NOT_ANNOTATED_CDS"/>
    <property type="molecule type" value="Genomic_DNA"/>
</dbReference>